<accession>H2Y6J4</accession>
<dbReference type="AlphaFoldDB" id="H2Y6J4"/>
<dbReference type="GeneTree" id="ENSGT00940000155527"/>
<evidence type="ECO:0000256" key="1">
    <source>
        <dbReference type="SAM" id="MobiDB-lite"/>
    </source>
</evidence>
<evidence type="ECO:0000313" key="2">
    <source>
        <dbReference type="Ensembl" id="ENSCSAVP00000000942.1"/>
    </source>
</evidence>
<reference evidence="2" key="2">
    <citation type="submission" date="2025-08" db="UniProtKB">
        <authorList>
            <consortium name="Ensembl"/>
        </authorList>
    </citation>
    <scope>IDENTIFICATION</scope>
</reference>
<proteinExistence type="predicted"/>
<name>H2Y6J4_CIOSA</name>
<feature type="compositionally biased region" description="Polar residues" evidence="1">
    <location>
        <begin position="194"/>
        <end position="204"/>
    </location>
</feature>
<sequence>MGLAKSAMLDGGRIPASASMSLPHDLVAPSNMGRDQRCMTHGPMRSNLFDETDPKLPTSCVASRSVGPACNQYFHSNGRPCGDGVATTHHYEKPQYCECSLPHSQYSGRYDHLHECDHARNPVRQPTVCETHRSYNHTNPHVYETLGPFSDTMRINTADGTSTPNGHICEQCPTAVSYRHRYEDVEPRAVHVSTPLQSCAGSTSDEPHFKQQPRIRG</sequence>
<reference evidence="3" key="1">
    <citation type="submission" date="2003-08" db="EMBL/GenBank/DDBJ databases">
        <authorList>
            <person name="Birren B."/>
            <person name="Nusbaum C."/>
            <person name="Abebe A."/>
            <person name="Abouelleil A."/>
            <person name="Adekoya E."/>
            <person name="Ait-zahra M."/>
            <person name="Allen N."/>
            <person name="Allen T."/>
            <person name="An P."/>
            <person name="Anderson M."/>
            <person name="Anderson S."/>
            <person name="Arachchi H."/>
            <person name="Armbruster J."/>
            <person name="Bachantsang P."/>
            <person name="Baldwin J."/>
            <person name="Barry A."/>
            <person name="Bayul T."/>
            <person name="Blitshsteyn B."/>
            <person name="Bloom T."/>
            <person name="Blye J."/>
            <person name="Boguslavskiy L."/>
            <person name="Borowsky M."/>
            <person name="Boukhgalter B."/>
            <person name="Brunache A."/>
            <person name="Butler J."/>
            <person name="Calixte N."/>
            <person name="Calvo S."/>
            <person name="Camarata J."/>
            <person name="Campo K."/>
            <person name="Chang J."/>
            <person name="Cheshatsang Y."/>
            <person name="Citroen M."/>
            <person name="Collymore A."/>
            <person name="Considine T."/>
            <person name="Cook A."/>
            <person name="Cooke P."/>
            <person name="Corum B."/>
            <person name="Cuomo C."/>
            <person name="David R."/>
            <person name="Dawoe T."/>
            <person name="Degray S."/>
            <person name="Dodge S."/>
            <person name="Dooley K."/>
            <person name="Dorje P."/>
            <person name="Dorjee K."/>
            <person name="Dorris L."/>
            <person name="Duffey N."/>
            <person name="Dupes A."/>
            <person name="Elkins T."/>
            <person name="Engels R."/>
            <person name="Erickson J."/>
            <person name="Farina A."/>
            <person name="Faro S."/>
            <person name="Ferreira P."/>
            <person name="Fischer H."/>
            <person name="Fitzgerald M."/>
            <person name="Foley K."/>
            <person name="Gage D."/>
            <person name="Galagan J."/>
            <person name="Gearin G."/>
            <person name="Gnerre S."/>
            <person name="Gnirke A."/>
            <person name="Goyette A."/>
            <person name="Graham J."/>
            <person name="Grandbois E."/>
            <person name="Gyaltsen K."/>
            <person name="Hafez N."/>
            <person name="Hagopian D."/>
            <person name="Hagos B."/>
            <person name="Hall J."/>
            <person name="Hatcher B."/>
            <person name="Heller A."/>
            <person name="Higgins H."/>
            <person name="Honan T."/>
            <person name="Horn A."/>
            <person name="Houde N."/>
            <person name="Hughes L."/>
            <person name="Hulme W."/>
            <person name="Husby E."/>
            <person name="Iliev I."/>
            <person name="Jaffe D."/>
            <person name="Jones C."/>
            <person name="Kamal M."/>
            <person name="Kamat A."/>
            <person name="Kamvysselis M."/>
            <person name="Karlsson E."/>
            <person name="Kells C."/>
            <person name="Kieu A."/>
            <person name="Kisner P."/>
            <person name="Kodira C."/>
            <person name="Kulbokas E."/>
            <person name="Labutti K."/>
            <person name="Lama D."/>
            <person name="Landers T."/>
            <person name="Leger J."/>
            <person name="Levine S."/>
            <person name="Lewis D."/>
            <person name="Lewis T."/>
            <person name="Lindblad-toh K."/>
            <person name="Liu X."/>
            <person name="Lokyitsang T."/>
            <person name="Lokyitsang Y."/>
            <person name="Lucien O."/>
            <person name="Lui A."/>
            <person name="Ma L.J."/>
            <person name="Mabbitt R."/>
            <person name="Macdonald J."/>
            <person name="Maclean C."/>
            <person name="Major J."/>
            <person name="Manning J."/>
            <person name="Marabella R."/>
            <person name="Maru K."/>
            <person name="Matthews C."/>
            <person name="Mauceli E."/>
            <person name="Mccarthy M."/>
            <person name="Mcdonough S."/>
            <person name="Mcghee T."/>
            <person name="Meldrim J."/>
            <person name="Meneus L."/>
            <person name="Mesirov J."/>
            <person name="Mihalev A."/>
            <person name="Mihova T."/>
            <person name="Mikkelsen T."/>
            <person name="Mlenga V."/>
            <person name="Moru K."/>
            <person name="Mozes J."/>
            <person name="Mulrain L."/>
            <person name="Munson G."/>
            <person name="Naylor J."/>
            <person name="Newes C."/>
            <person name="Nguyen C."/>
            <person name="Nguyen N."/>
            <person name="Nguyen T."/>
            <person name="Nicol R."/>
            <person name="Nielsen C."/>
            <person name="Nizzari M."/>
            <person name="Norbu C."/>
            <person name="Norbu N."/>
            <person name="O'donnell P."/>
            <person name="Okoawo O."/>
            <person name="O'leary S."/>
            <person name="Omotosho B."/>
            <person name="O'neill K."/>
            <person name="Osman S."/>
            <person name="Parker S."/>
            <person name="Perrin D."/>
            <person name="Phunkhang P."/>
            <person name="Piqani B."/>
            <person name="Purcell S."/>
            <person name="Rachupka T."/>
            <person name="Ramasamy U."/>
            <person name="Rameau R."/>
            <person name="Ray V."/>
            <person name="Raymond C."/>
            <person name="Retta R."/>
            <person name="Richardson S."/>
            <person name="Rise C."/>
            <person name="Rodriguez J."/>
            <person name="Rogers J."/>
            <person name="Rogov P."/>
            <person name="Rutman M."/>
            <person name="Schupbach R."/>
            <person name="Seaman C."/>
            <person name="Settipalli S."/>
            <person name="Sharpe T."/>
            <person name="Sheridan J."/>
            <person name="Sherpa N."/>
            <person name="Shi J."/>
            <person name="Smirnov S."/>
            <person name="Smith C."/>
            <person name="Sougnez C."/>
            <person name="Spencer B."/>
            <person name="Stalker J."/>
            <person name="Stange-thomann N."/>
            <person name="Stavropoulos S."/>
            <person name="Stetson K."/>
            <person name="Stone C."/>
            <person name="Stone S."/>
            <person name="Stubbs M."/>
            <person name="Talamas J."/>
            <person name="Tchuinga P."/>
            <person name="Tenzing P."/>
            <person name="Tesfaye S."/>
            <person name="Theodore J."/>
            <person name="Thoulutsang Y."/>
            <person name="Topham K."/>
            <person name="Towey S."/>
            <person name="Tsamla T."/>
            <person name="Tsomo N."/>
            <person name="Vallee D."/>
            <person name="Vassiliev H."/>
            <person name="Venkataraman V."/>
            <person name="Vinson J."/>
            <person name="Vo A."/>
            <person name="Wade C."/>
            <person name="Wang S."/>
            <person name="Wangchuk T."/>
            <person name="Wangdi T."/>
            <person name="Whittaker C."/>
            <person name="Wilkinson J."/>
            <person name="Wu Y."/>
            <person name="Wyman D."/>
            <person name="Yadav S."/>
            <person name="Yang S."/>
            <person name="Yang X."/>
            <person name="Yeager S."/>
            <person name="Yee E."/>
            <person name="Young G."/>
            <person name="Zainoun J."/>
            <person name="Zembeck L."/>
            <person name="Zimmer A."/>
            <person name="Zody M."/>
            <person name="Lander E."/>
        </authorList>
    </citation>
    <scope>NUCLEOTIDE SEQUENCE [LARGE SCALE GENOMIC DNA]</scope>
</reference>
<dbReference type="HOGENOM" id="CLU_1274785_0_0_1"/>
<reference evidence="2" key="3">
    <citation type="submission" date="2025-09" db="UniProtKB">
        <authorList>
            <consortium name="Ensembl"/>
        </authorList>
    </citation>
    <scope>IDENTIFICATION</scope>
</reference>
<dbReference type="Ensembl" id="ENSCSAVT00000000952.1">
    <property type="protein sequence ID" value="ENSCSAVP00000000942.1"/>
    <property type="gene ID" value="ENSCSAVG00000000531.1"/>
</dbReference>
<organism evidence="2 3">
    <name type="scientific">Ciona savignyi</name>
    <name type="common">Pacific transparent sea squirt</name>
    <dbReference type="NCBI Taxonomy" id="51511"/>
    <lineage>
        <taxon>Eukaryota</taxon>
        <taxon>Metazoa</taxon>
        <taxon>Chordata</taxon>
        <taxon>Tunicata</taxon>
        <taxon>Ascidiacea</taxon>
        <taxon>Phlebobranchia</taxon>
        <taxon>Cionidae</taxon>
        <taxon>Ciona</taxon>
    </lineage>
</organism>
<dbReference type="Proteomes" id="UP000007875">
    <property type="component" value="Unassembled WGS sequence"/>
</dbReference>
<feature type="region of interest" description="Disordered" evidence="1">
    <location>
        <begin position="193"/>
        <end position="217"/>
    </location>
</feature>
<keyword evidence="3" id="KW-1185">Reference proteome</keyword>
<protein>
    <submittedName>
        <fullName evidence="2">Uncharacterized protein</fullName>
    </submittedName>
</protein>
<evidence type="ECO:0000313" key="3">
    <source>
        <dbReference type="Proteomes" id="UP000007875"/>
    </source>
</evidence>